<organism evidence="8 9">
    <name type="scientific">Sphingobacterium spiritivorum</name>
    <name type="common">Flavobacterium spiritivorum</name>
    <dbReference type="NCBI Taxonomy" id="258"/>
    <lineage>
        <taxon>Bacteria</taxon>
        <taxon>Pseudomonadati</taxon>
        <taxon>Bacteroidota</taxon>
        <taxon>Sphingobacteriia</taxon>
        <taxon>Sphingobacteriales</taxon>
        <taxon>Sphingobacteriaceae</taxon>
        <taxon>Sphingobacterium</taxon>
    </lineage>
</organism>
<dbReference type="PROSITE" id="PS51864">
    <property type="entry name" value="ASTACIN"/>
    <property type="match status" value="1"/>
</dbReference>
<dbReference type="GO" id="GO:0006508">
    <property type="term" value="P:proteolysis"/>
    <property type="evidence" value="ECO:0007669"/>
    <property type="project" value="UniProtKB-KW"/>
</dbReference>
<feature type="domain" description="Peptidase M12A" evidence="7">
    <location>
        <begin position="91"/>
        <end position="280"/>
    </location>
</feature>
<dbReference type="SUPFAM" id="SSF55486">
    <property type="entry name" value="Metalloproteases ('zincins'), catalytic domain"/>
    <property type="match status" value="1"/>
</dbReference>
<dbReference type="AlphaFoldDB" id="A0A380BBQ7"/>
<feature type="binding site" evidence="6">
    <location>
        <position position="190"/>
    </location>
    <ligand>
        <name>Zn(2+)</name>
        <dbReference type="ChEBI" id="CHEBI:29105"/>
        <note>catalytic</note>
    </ligand>
</feature>
<dbReference type="EMBL" id="UGYW01000001">
    <property type="protein sequence ID" value="SUI97852.1"/>
    <property type="molecule type" value="Genomic_DNA"/>
</dbReference>
<evidence type="ECO:0000256" key="4">
    <source>
        <dbReference type="ARBA" id="ARBA00022833"/>
    </source>
</evidence>
<dbReference type="SMART" id="SM00235">
    <property type="entry name" value="ZnMc"/>
    <property type="match status" value="1"/>
</dbReference>
<name>A0A380BBQ7_SPHSI</name>
<keyword evidence="3 6" id="KW-0378">Hydrolase</keyword>
<dbReference type="RefSeq" id="WP_181875904.1">
    <property type="nucleotide sequence ID" value="NZ_UGYW01000001.1"/>
</dbReference>
<dbReference type="GO" id="GO:0008270">
    <property type="term" value="F:zinc ion binding"/>
    <property type="evidence" value="ECO:0007669"/>
    <property type="project" value="UniProtKB-UniRule"/>
</dbReference>
<keyword evidence="4 6" id="KW-0862">Zinc</keyword>
<feature type="active site" evidence="6">
    <location>
        <position position="181"/>
    </location>
</feature>
<feature type="binding site" evidence="6">
    <location>
        <position position="184"/>
    </location>
    <ligand>
        <name>Zn(2+)</name>
        <dbReference type="ChEBI" id="CHEBI:29105"/>
        <note>catalytic</note>
    </ligand>
</feature>
<dbReference type="Gene3D" id="3.40.390.10">
    <property type="entry name" value="Collagenase (Catalytic Domain)"/>
    <property type="match status" value="1"/>
</dbReference>
<dbReference type="InterPro" id="IPR024079">
    <property type="entry name" value="MetalloPept_cat_dom_sf"/>
</dbReference>
<evidence type="ECO:0000256" key="5">
    <source>
        <dbReference type="ARBA" id="ARBA00023049"/>
    </source>
</evidence>
<proteinExistence type="predicted"/>
<dbReference type="InterPro" id="IPR001506">
    <property type="entry name" value="Peptidase_M12A"/>
</dbReference>
<sequence>MNKIKIIATSLLLVTAIITFNSCRRDIDVAPDDQTQEDTTSFQKLMINGNEVLIKQENGKYYISDDEVLSERQLNILKDLTRKNTGTVKRSAILSDVVKKWPDGVWYYKIVSSRRTEILQAMSWIAANSSVKFVERTNQTNYVIIYDTNAPTSSSNHIGMESYSKEIYISASHAVGTIAHEILHSLGFFHEQNRPDRDHYINVYLDRIPSNDYITRYQYQINPLATGIGIFDFNSIMMYSSNGIMEKKNGQGWERQRDSLSLGDIEGLANLYGPPSSICNSGIYTVTSGTSVTLQYATNVANVTSLGNNQYRITRIGSANGIVTLKSIFNGNTYTKNISVGSVTSGSVTGDAVLPFGETRIYTMNLGNNTDINWTISYSPNVVATKLSNNSVRLSTKGNVPFGYKENIKLRAVATGVCGIATNELEKTIIFTYDRNPRIE</sequence>
<comment type="caution">
    <text evidence="6">Lacks conserved residue(s) required for the propagation of feature annotation.</text>
</comment>
<dbReference type="EC" id="3.4.24.76" evidence="8"/>
<dbReference type="Proteomes" id="UP000254893">
    <property type="component" value="Unassembled WGS sequence"/>
</dbReference>
<evidence type="ECO:0000256" key="6">
    <source>
        <dbReference type="PROSITE-ProRule" id="PRU01211"/>
    </source>
</evidence>
<evidence type="ECO:0000256" key="3">
    <source>
        <dbReference type="ARBA" id="ARBA00022801"/>
    </source>
</evidence>
<reference evidence="8 9" key="1">
    <citation type="submission" date="2018-06" db="EMBL/GenBank/DDBJ databases">
        <authorList>
            <consortium name="Pathogen Informatics"/>
            <person name="Doyle S."/>
        </authorList>
    </citation>
    <scope>NUCLEOTIDE SEQUENCE [LARGE SCALE GENOMIC DNA]</scope>
    <source>
        <strain evidence="8 9">NCTC11388</strain>
    </source>
</reference>
<dbReference type="PANTHER" id="PTHR10127:SF780">
    <property type="entry name" value="METALLOENDOPEPTIDASE"/>
    <property type="match status" value="1"/>
</dbReference>
<dbReference type="Pfam" id="PF01400">
    <property type="entry name" value="Astacin"/>
    <property type="match status" value="1"/>
</dbReference>
<protein>
    <submittedName>
        <fullName evidence="8">Flavastacin</fullName>
        <ecNumber evidence="8">3.4.24.76</ecNumber>
    </submittedName>
</protein>
<dbReference type="InterPro" id="IPR006026">
    <property type="entry name" value="Peptidase_Metallo"/>
</dbReference>
<comment type="cofactor">
    <cofactor evidence="6">
        <name>Zn(2+)</name>
        <dbReference type="ChEBI" id="CHEBI:29105"/>
    </cofactor>
    <text evidence="6">Binds 1 zinc ion per subunit.</text>
</comment>
<evidence type="ECO:0000256" key="1">
    <source>
        <dbReference type="ARBA" id="ARBA00022670"/>
    </source>
</evidence>
<evidence type="ECO:0000256" key="2">
    <source>
        <dbReference type="ARBA" id="ARBA00022723"/>
    </source>
</evidence>
<gene>
    <name evidence="8" type="ORF">NCTC11388_00465</name>
</gene>
<dbReference type="GO" id="GO:0004222">
    <property type="term" value="F:metalloendopeptidase activity"/>
    <property type="evidence" value="ECO:0007669"/>
    <property type="project" value="UniProtKB-UniRule"/>
</dbReference>
<dbReference type="PANTHER" id="PTHR10127">
    <property type="entry name" value="DISCOIDIN, CUB, EGF, LAMININ , AND ZINC METALLOPROTEASE DOMAIN CONTAINING"/>
    <property type="match status" value="1"/>
</dbReference>
<evidence type="ECO:0000313" key="8">
    <source>
        <dbReference type="EMBL" id="SUI97852.1"/>
    </source>
</evidence>
<accession>A0A380BBQ7</accession>
<evidence type="ECO:0000313" key="9">
    <source>
        <dbReference type="Proteomes" id="UP000254893"/>
    </source>
</evidence>
<keyword evidence="2 6" id="KW-0479">Metal-binding</keyword>
<dbReference type="PRINTS" id="PR00480">
    <property type="entry name" value="ASTACIN"/>
</dbReference>
<keyword evidence="5 6" id="KW-0482">Metalloprotease</keyword>
<feature type="binding site" evidence="6">
    <location>
        <position position="180"/>
    </location>
    <ligand>
        <name>Zn(2+)</name>
        <dbReference type="ChEBI" id="CHEBI:29105"/>
        <note>catalytic</note>
    </ligand>
</feature>
<evidence type="ECO:0000259" key="7">
    <source>
        <dbReference type="PROSITE" id="PS51864"/>
    </source>
</evidence>
<keyword evidence="1 6" id="KW-0645">Protease</keyword>